<dbReference type="InterPro" id="IPR045851">
    <property type="entry name" value="AMP-bd_C_sf"/>
</dbReference>
<comment type="similarity">
    <text evidence="1">Belongs to the ATP-dependent AMP-binding enzyme family.</text>
</comment>
<dbReference type="KEGG" id="doe:DENOEST_1389"/>
<dbReference type="GO" id="GO:0006631">
    <property type="term" value="P:fatty acid metabolic process"/>
    <property type="evidence" value="ECO:0007669"/>
    <property type="project" value="TreeGrafter"/>
</dbReference>
<feature type="domain" description="AMP-dependent synthetase/ligase" evidence="3">
    <location>
        <begin position="8"/>
        <end position="366"/>
    </location>
</feature>
<dbReference type="SUPFAM" id="SSF56801">
    <property type="entry name" value="Acetyl-CoA synthetase-like"/>
    <property type="match status" value="1"/>
</dbReference>
<dbReference type="Gene3D" id="3.30.300.30">
    <property type="match status" value="1"/>
</dbReference>
<dbReference type="FunFam" id="3.30.300.30:FF:000008">
    <property type="entry name" value="2,3-dihydroxybenzoate-AMP ligase"/>
    <property type="match status" value="1"/>
</dbReference>
<evidence type="ECO:0000313" key="5">
    <source>
        <dbReference type="EMBL" id="CAB1368554.1"/>
    </source>
</evidence>
<dbReference type="EMBL" id="LR778301">
    <property type="protein sequence ID" value="CAB1368554.1"/>
    <property type="molecule type" value="Genomic_DNA"/>
</dbReference>
<dbReference type="Gene3D" id="3.40.50.12780">
    <property type="entry name" value="N-terminal domain of ligase-like"/>
    <property type="match status" value="1"/>
</dbReference>
<dbReference type="InterPro" id="IPR042099">
    <property type="entry name" value="ANL_N_sf"/>
</dbReference>
<dbReference type="AlphaFoldDB" id="A0A6S6YLE8"/>
<dbReference type="GO" id="GO:0031956">
    <property type="term" value="F:medium-chain fatty acid-CoA ligase activity"/>
    <property type="evidence" value="ECO:0007669"/>
    <property type="project" value="TreeGrafter"/>
</dbReference>
<sequence>MNLVMALEMAAECFADRIAVTSDGKSMTYGELLTAARTVAADIRASGCKYVGLLDINGLGVPVALFGAAYAGVPYVPINYRLTKPELEALLERIAPAYLVTDDTYINPLVVPAGIQVIKRDEFLIKARNTALTPVDAAPGEPRDIAIQLFTSGTTGQPKAAVLRHENLMSYILGTVEFGGAAEEDAALISVPPYHIAGISAVLSSTYACRRMVQLPNFDAATWLQLCRDEKVSNAFVVPTMLSRVIDHLEASGESANVPSLRAVAYGGGKMPLSVIEKAMAQMPGVDFTNAYGLTETSSTICLLDPEDHRVGFASQDPAIRKRLSSVGKPLGTIEIEIRDEDGKPLGAEEAGDIYVRGGQVAGEYLGLGSMLDANGWFPTRDRGYLDSYGYLYLDGRADDVIVRGGENISPGEIEDVLLTHPAVSDVAVVAVPDEQWGEAVGAAVVLKENAQASVSDLQNWVKDRLRSSRVPAALIFKDSLPYNEMGKVLRRVIKLEFQKTS</sequence>
<dbReference type="RefSeq" id="WP_145769660.1">
    <property type="nucleotide sequence ID" value="NZ_LR778301.1"/>
</dbReference>
<evidence type="ECO:0000259" key="3">
    <source>
        <dbReference type="Pfam" id="PF00501"/>
    </source>
</evidence>
<dbReference type="PANTHER" id="PTHR43201:SF32">
    <property type="entry name" value="2-SUCCINYLBENZOATE--COA LIGASE, CHLOROPLASTIC_PEROXISOMAL"/>
    <property type="match status" value="1"/>
</dbReference>
<name>A0A6S6YLE8_9PROT</name>
<dbReference type="OrthoDB" id="9766486at2"/>
<dbReference type="Proteomes" id="UP000515733">
    <property type="component" value="Chromosome"/>
</dbReference>
<keyword evidence="6" id="KW-1185">Reference proteome</keyword>
<dbReference type="PANTHER" id="PTHR43201">
    <property type="entry name" value="ACYL-COA SYNTHETASE"/>
    <property type="match status" value="1"/>
</dbReference>
<keyword evidence="2 5" id="KW-0436">Ligase</keyword>
<dbReference type="Pfam" id="PF00501">
    <property type="entry name" value="AMP-binding"/>
    <property type="match status" value="1"/>
</dbReference>
<feature type="domain" description="AMP-binding enzyme C-terminal" evidence="4">
    <location>
        <begin position="413"/>
        <end position="488"/>
    </location>
</feature>
<organism evidence="5 6">
    <name type="scientific">Denitratisoma oestradiolicum</name>
    <dbReference type="NCBI Taxonomy" id="311182"/>
    <lineage>
        <taxon>Bacteria</taxon>
        <taxon>Pseudomonadati</taxon>
        <taxon>Pseudomonadota</taxon>
        <taxon>Betaproteobacteria</taxon>
        <taxon>Nitrosomonadales</taxon>
        <taxon>Sterolibacteriaceae</taxon>
        <taxon>Denitratisoma</taxon>
    </lineage>
</organism>
<evidence type="ECO:0000256" key="1">
    <source>
        <dbReference type="ARBA" id="ARBA00006432"/>
    </source>
</evidence>
<accession>A0A6S6YLE8</accession>
<reference evidence="5 6" key="1">
    <citation type="submission" date="2020-03" db="EMBL/GenBank/DDBJ databases">
        <authorList>
            <consortium name="Genoscope - CEA"/>
            <person name="William W."/>
        </authorList>
    </citation>
    <scope>NUCLEOTIDE SEQUENCE [LARGE SCALE GENOMIC DNA]</scope>
    <source>
        <strain evidence="6">DSM 16959</strain>
    </source>
</reference>
<evidence type="ECO:0000256" key="2">
    <source>
        <dbReference type="ARBA" id="ARBA00022598"/>
    </source>
</evidence>
<dbReference type="Pfam" id="PF13193">
    <property type="entry name" value="AMP-binding_C"/>
    <property type="match status" value="1"/>
</dbReference>
<evidence type="ECO:0000313" key="6">
    <source>
        <dbReference type="Proteomes" id="UP000515733"/>
    </source>
</evidence>
<gene>
    <name evidence="5" type="ORF">DENOEST_1389</name>
</gene>
<protein>
    <submittedName>
        <fullName evidence="5">Putative O-succinylbenzoate--CoA ligase</fullName>
    </submittedName>
</protein>
<dbReference type="InterPro" id="IPR025110">
    <property type="entry name" value="AMP-bd_C"/>
</dbReference>
<evidence type="ECO:0000259" key="4">
    <source>
        <dbReference type="Pfam" id="PF13193"/>
    </source>
</evidence>
<dbReference type="InterPro" id="IPR000873">
    <property type="entry name" value="AMP-dep_synth/lig_dom"/>
</dbReference>
<proteinExistence type="inferred from homology"/>